<dbReference type="AlphaFoldDB" id="A0AA47E1J0"/>
<sequence>MRIIKPVEITPAILKSSNVPETDYAAWSAATAYAVGAKVTYNHRNYEALVAHTGANPETDTSDPPKWLDLGATNRWRMFDDMVGSLTEQTGSIVVELQPGAVINSVALFNLLGRSATVTLTDPVDGIVYQRTVSLVDAGVSDWYEWYFAPIGRQTDFVLLDLPAYGTATLSVSIDNASDTAACGHLVMGRQADIGVALYGSGVGITDYSRKEADAFGNSMVVERSFSKRAEFDVMVETAQISRVQRLLAGIRAQPVVWIGAEGYESTVLFGYYRDFSISISGPIASDATITVEGLT</sequence>
<dbReference type="SUPFAM" id="SSF51055">
    <property type="entry name" value="Carbohydrate binding domain"/>
    <property type="match status" value="1"/>
</dbReference>
<gene>
    <name evidence="3" type="ORF">OSV15_15955</name>
</gene>
<dbReference type="GO" id="GO:0005576">
    <property type="term" value="C:extracellular region"/>
    <property type="evidence" value="ECO:0007669"/>
    <property type="project" value="InterPro"/>
</dbReference>
<proteinExistence type="predicted"/>
<dbReference type="Gene3D" id="2.10.10.20">
    <property type="entry name" value="Carbohydrate-binding module superfamily 5/12"/>
    <property type="match status" value="1"/>
</dbReference>
<dbReference type="RefSeq" id="WP_267930781.1">
    <property type="nucleotide sequence ID" value="NZ_CP113257.1"/>
</dbReference>
<keyword evidence="1" id="KW-0378">Hydrolase</keyword>
<reference evidence="3" key="1">
    <citation type="submission" date="2022-11" db="EMBL/GenBank/DDBJ databases">
        <title>Genomic of Pseudomonas TF18.</title>
        <authorList>
            <person name="Liu T."/>
        </authorList>
    </citation>
    <scope>NUCLEOTIDE SEQUENCE</scope>
    <source>
        <strain evidence="3">TF18</strain>
    </source>
</reference>
<dbReference type="SMART" id="SM00495">
    <property type="entry name" value="ChtBD3"/>
    <property type="match status" value="1"/>
</dbReference>
<dbReference type="GO" id="GO:0005975">
    <property type="term" value="P:carbohydrate metabolic process"/>
    <property type="evidence" value="ECO:0007669"/>
    <property type="project" value="InterPro"/>
</dbReference>
<dbReference type="Pfam" id="PF02839">
    <property type="entry name" value="CBM_5_12"/>
    <property type="match status" value="1"/>
</dbReference>
<evidence type="ECO:0000313" key="4">
    <source>
        <dbReference type="Proteomes" id="UP001164632"/>
    </source>
</evidence>
<evidence type="ECO:0000256" key="1">
    <source>
        <dbReference type="ARBA" id="ARBA00022801"/>
    </source>
</evidence>
<accession>A0AA47E1J0</accession>
<dbReference type="InterPro" id="IPR003610">
    <property type="entry name" value="CBM5/12"/>
</dbReference>
<evidence type="ECO:0000259" key="2">
    <source>
        <dbReference type="SMART" id="SM00495"/>
    </source>
</evidence>
<evidence type="ECO:0000313" key="3">
    <source>
        <dbReference type="EMBL" id="WAE51162.1"/>
    </source>
</evidence>
<organism evidence="3 4">
    <name type="scientific">Stutzerimonas frequens</name>
    <dbReference type="NCBI Taxonomy" id="2968969"/>
    <lineage>
        <taxon>Bacteria</taxon>
        <taxon>Pseudomonadati</taxon>
        <taxon>Pseudomonadota</taxon>
        <taxon>Gammaproteobacteria</taxon>
        <taxon>Pseudomonadales</taxon>
        <taxon>Pseudomonadaceae</taxon>
        <taxon>Stutzerimonas</taxon>
    </lineage>
</organism>
<dbReference type="EMBL" id="CP113257">
    <property type="protein sequence ID" value="WAE51162.1"/>
    <property type="molecule type" value="Genomic_DNA"/>
</dbReference>
<name>A0AA47E1J0_9GAMM</name>
<dbReference type="GO" id="GO:0030246">
    <property type="term" value="F:carbohydrate binding"/>
    <property type="evidence" value="ECO:0007669"/>
    <property type="project" value="InterPro"/>
</dbReference>
<dbReference type="InterPro" id="IPR036573">
    <property type="entry name" value="CBM_sf_5/12"/>
</dbReference>
<dbReference type="Proteomes" id="UP001164632">
    <property type="component" value="Chromosome"/>
</dbReference>
<feature type="domain" description="Chitin-binding type-3" evidence="2">
    <location>
        <begin position="24"/>
        <end position="70"/>
    </location>
</feature>
<dbReference type="GO" id="GO:0004553">
    <property type="term" value="F:hydrolase activity, hydrolyzing O-glycosyl compounds"/>
    <property type="evidence" value="ECO:0007669"/>
    <property type="project" value="InterPro"/>
</dbReference>
<protein>
    <recommendedName>
        <fullName evidence="2">Chitin-binding type-3 domain-containing protein</fullName>
    </recommendedName>
</protein>